<dbReference type="CDD" id="cd02440">
    <property type="entry name" value="AdoMet_MTases"/>
    <property type="match status" value="1"/>
</dbReference>
<dbReference type="SUPFAM" id="SSF53335">
    <property type="entry name" value="S-adenosyl-L-methionine-dependent methyltransferases"/>
    <property type="match status" value="1"/>
</dbReference>
<sequence>MTTSSVDVAQFTVVDGAPDSAWFINFMDVANALPEYAKIRRTLADGLGDLHGRNILDVGCGTGDDARELAEMVGPGGQVTGTDVSAAMVDEAQRRSAGSALPVTFRVDDVRNLAAADGTFDAVRAKLVLMHCADIDAAARELVRVTRSGGRIAVFDYDFDLTTVDHPDRDTTRELVRFCSDSHPNNWSGRQLARRFLDLGLRDITVVPHTVVMPLSFFQISVGNRLASAQADGSLGMSATELAAWWAPLHEAESQGRFFASLTGFAVSATR</sequence>
<dbReference type="Gene3D" id="3.40.50.150">
    <property type="entry name" value="Vaccinia Virus protein VP39"/>
    <property type="match status" value="1"/>
</dbReference>
<gene>
    <name evidence="2" type="ORF">BDK92_4744</name>
</gene>
<dbReference type="GO" id="GO:0008168">
    <property type="term" value="F:methyltransferase activity"/>
    <property type="evidence" value="ECO:0007669"/>
    <property type="project" value="UniProtKB-KW"/>
</dbReference>
<dbReference type="EMBL" id="RBKT01000001">
    <property type="protein sequence ID" value="RKR90372.1"/>
    <property type="molecule type" value="Genomic_DNA"/>
</dbReference>
<evidence type="ECO:0000313" key="2">
    <source>
        <dbReference type="EMBL" id="RKR90372.1"/>
    </source>
</evidence>
<dbReference type="PANTHER" id="PTHR43591">
    <property type="entry name" value="METHYLTRANSFERASE"/>
    <property type="match status" value="1"/>
</dbReference>
<proteinExistence type="predicted"/>
<name>A0A495JPS5_9ACTN</name>
<evidence type="ECO:0000313" key="3">
    <source>
        <dbReference type="Proteomes" id="UP000277671"/>
    </source>
</evidence>
<organism evidence="2 3">
    <name type="scientific">Micromonospora pisi</name>
    <dbReference type="NCBI Taxonomy" id="589240"/>
    <lineage>
        <taxon>Bacteria</taxon>
        <taxon>Bacillati</taxon>
        <taxon>Actinomycetota</taxon>
        <taxon>Actinomycetes</taxon>
        <taxon>Micromonosporales</taxon>
        <taxon>Micromonosporaceae</taxon>
        <taxon>Micromonospora</taxon>
    </lineage>
</organism>
<dbReference type="OrthoDB" id="3636702at2"/>
<dbReference type="Proteomes" id="UP000277671">
    <property type="component" value="Unassembled WGS sequence"/>
</dbReference>
<evidence type="ECO:0000259" key="1">
    <source>
        <dbReference type="Pfam" id="PF13649"/>
    </source>
</evidence>
<reference evidence="2 3" key="1">
    <citation type="submission" date="2018-10" db="EMBL/GenBank/DDBJ databases">
        <title>Sequencing the genomes of 1000 actinobacteria strains.</title>
        <authorList>
            <person name="Klenk H.-P."/>
        </authorList>
    </citation>
    <scope>NUCLEOTIDE SEQUENCE [LARGE SCALE GENOMIC DNA]</scope>
    <source>
        <strain evidence="2 3">DSM 45175</strain>
    </source>
</reference>
<protein>
    <submittedName>
        <fullName evidence="2">Methyltransferase family protein</fullName>
    </submittedName>
</protein>
<keyword evidence="3" id="KW-1185">Reference proteome</keyword>
<comment type="caution">
    <text evidence="2">The sequence shown here is derived from an EMBL/GenBank/DDBJ whole genome shotgun (WGS) entry which is preliminary data.</text>
</comment>
<dbReference type="PANTHER" id="PTHR43591:SF24">
    <property type="entry name" value="2-METHOXY-6-POLYPRENYL-1,4-BENZOQUINOL METHYLASE, MITOCHONDRIAL"/>
    <property type="match status" value="1"/>
</dbReference>
<dbReference type="InterPro" id="IPR041698">
    <property type="entry name" value="Methyltransf_25"/>
</dbReference>
<dbReference type="RefSeq" id="WP_121158650.1">
    <property type="nucleotide sequence ID" value="NZ_RBKT01000001.1"/>
</dbReference>
<dbReference type="GO" id="GO:0032259">
    <property type="term" value="P:methylation"/>
    <property type="evidence" value="ECO:0007669"/>
    <property type="project" value="UniProtKB-KW"/>
</dbReference>
<keyword evidence="2" id="KW-0489">Methyltransferase</keyword>
<accession>A0A495JPS5</accession>
<dbReference type="AlphaFoldDB" id="A0A495JPS5"/>
<keyword evidence="2" id="KW-0808">Transferase</keyword>
<feature type="domain" description="Methyltransferase" evidence="1">
    <location>
        <begin position="55"/>
        <end position="150"/>
    </location>
</feature>
<dbReference type="InterPro" id="IPR029063">
    <property type="entry name" value="SAM-dependent_MTases_sf"/>
</dbReference>
<dbReference type="Pfam" id="PF13649">
    <property type="entry name" value="Methyltransf_25"/>
    <property type="match status" value="1"/>
</dbReference>